<keyword evidence="1" id="KW-0472">Membrane</keyword>
<gene>
    <name evidence="4" type="ORF">HY912_14430</name>
</gene>
<dbReference type="EMBL" id="JACRDE010000377">
    <property type="protein sequence ID" value="MBI5250683.1"/>
    <property type="molecule type" value="Genomic_DNA"/>
</dbReference>
<name>A0A9D6V4Q1_9BACT</name>
<dbReference type="Gene3D" id="3.30.70.1230">
    <property type="entry name" value="Nucleotide cyclase"/>
    <property type="match status" value="1"/>
</dbReference>
<dbReference type="GO" id="GO:0006171">
    <property type="term" value="P:cAMP biosynthetic process"/>
    <property type="evidence" value="ECO:0007669"/>
    <property type="project" value="TreeGrafter"/>
</dbReference>
<dbReference type="Gene3D" id="6.10.340.10">
    <property type="match status" value="1"/>
</dbReference>
<dbReference type="InterPro" id="IPR029787">
    <property type="entry name" value="Nucleotide_cyclase"/>
</dbReference>
<protein>
    <submittedName>
        <fullName evidence="4">HAMP domain-containing protein</fullName>
    </submittedName>
</protein>
<dbReference type="SMART" id="SM00304">
    <property type="entry name" value="HAMP"/>
    <property type="match status" value="1"/>
</dbReference>
<dbReference type="GO" id="GO:0016020">
    <property type="term" value="C:membrane"/>
    <property type="evidence" value="ECO:0007669"/>
    <property type="project" value="InterPro"/>
</dbReference>
<dbReference type="GO" id="GO:0035556">
    <property type="term" value="P:intracellular signal transduction"/>
    <property type="evidence" value="ECO:0007669"/>
    <property type="project" value="InterPro"/>
</dbReference>
<dbReference type="GO" id="GO:0004016">
    <property type="term" value="F:adenylate cyclase activity"/>
    <property type="evidence" value="ECO:0007669"/>
    <property type="project" value="UniProtKB-ARBA"/>
</dbReference>
<dbReference type="PROSITE" id="PS50125">
    <property type="entry name" value="GUANYLATE_CYCLASE_2"/>
    <property type="match status" value="1"/>
</dbReference>
<evidence type="ECO:0000259" key="3">
    <source>
        <dbReference type="PROSITE" id="PS50885"/>
    </source>
</evidence>
<proteinExistence type="predicted"/>
<feature type="domain" description="HAMP" evidence="3">
    <location>
        <begin position="271"/>
        <end position="323"/>
    </location>
</feature>
<feature type="transmembrane region" description="Helical" evidence="1">
    <location>
        <begin position="207"/>
        <end position="227"/>
    </location>
</feature>
<organism evidence="4 5">
    <name type="scientific">Desulfomonile tiedjei</name>
    <dbReference type="NCBI Taxonomy" id="2358"/>
    <lineage>
        <taxon>Bacteria</taxon>
        <taxon>Pseudomonadati</taxon>
        <taxon>Thermodesulfobacteriota</taxon>
        <taxon>Desulfomonilia</taxon>
        <taxon>Desulfomonilales</taxon>
        <taxon>Desulfomonilaceae</taxon>
        <taxon>Desulfomonile</taxon>
    </lineage>
</organism>
<dbReference type="Proteomes" id="UP000807825">
    <property type="component" value="Unassembled WGS sequence"/>
</dbReference>
<dbReference type="SMART" id="SM00044">
    <property type="entry name" value="CYCc"/>
    <property type="match status" value="1"/>
</dbReference>
<evidence type="ECO:0000313" key="5">
    <source>
        <dbReference type="Proteomes" id="UP000807825"/>
    </source>
</evidence>
<sequence length="557" mass="60467">MIYDRLQPAVILVKATAAINIAANLLGAALSFVFFCVLEPRLNSSLCLDLGFADRAAVFIAVFAFAMSIVGPINLRLIMPLYRQVKRSVGTIPADGYNSSDLEELRRVAGKLLRLPVKLAGTTLAGWCIAAITVSVVPHVAPELFPWPHHSSHKISAWLLLVGAPTTTIWVYFAEDRWLKLKITELLPIEALLSVPSSYRFGTLFKLLGVFLLIGILPGVVISHVTLHNIHEIQAGRQSVDSFLNAVPAMIGFLLATFTVVAIGLSIVVAKGLSFPLRHLESAMGAVGSGDLDVLVPVVSNDEIGEVGQGFNRMVQDQKALESIKDTFGRYLSREVVAEILKSPGGTELTGEMREITILVADLRGFTGIAETLEPAKVLQLINRFLQKMTDIIMKHRGTIDEFTGDGILVFFGAPRVLPDHSLRAVVCALEMQSAMRELNIENLRLGFPELQMGIGINSGELIVGNIGSEKRKKYGAVGSAINIAFRIEAETRGAEILVSPSVQDELESLLVSDNSREVSLKGLERSITLFQVSGMIDPLDDSKKATVNGERTNIAI</sequence>
<evidence type="ECO:0000259" key="2">
    <source>
        <dbReference type="PROSITE" id="PS50125"/>
    </source>
</evidence>
<dbReference type="AlphaFoldDB" id="A0A9D6V4Q1"/>
<feature type="transmembrane region" description="Helical" evidence="1">
    <location>
        <begin position="12"/>
        <end position="35"/>
    </location>
</feature>
<dbReference type="InterPro" id="IPR050697">
    <property type="entry name" value="Adenylyl/Guanylyl_Cyclase_3/4"/>
</dbReference>
<dbReference type="InterPro" id="IPR003660">
    <property type="entry name" value="HAMP_dom"/>
</dbReference>
<dbReference type="PROSITE" id="PS50885">
    <property type="entry name" value="HAMP"/>
    <property type="match status" value="1"/>
</dbReference>
<evidence type="ECO:0000256" key="1">
    <source>
        <dbReference type="SAM" id="Phobius"/>
    </source>
</evidence>
<dbReference type="CDD" id="cd07302">
    <property type="entry name" value="CHD"/>
    <property type="match status" value="1"/>
</dbReference>
<dbReference type="Pfam" id="PF00211">
    <property type="entry name" value="Guanylate_cyc"/>
    <property type="match status" value="1"/>
</dbReference>
<accession>A0A9D6V4Q1</accession>
<feature type="transmembrane region" description="Helical" evidence="1">
    <location>
        <begin position="115"/>
        <end position="135"/>
    </location>
</feature>
<comment type="caution">
    <text evidence="4">The sequence shown here is derived from an EMBL/GenBank/DDBJ whole genome shotgun (WGS) entry which is preliminary data.</text>
</comment>
<reference evidence="4" key="1">
    <citation type="submission" date="2020-07" db="EMBL/GenBank/DDBJ databases">
        <title>Huge and variable diversity of episymbiotic CPR bacteria and DPANN archaea in groundwater ecosystems.</title>
        <authorList>
            <person name="He C.Y."/>
            <person name="Keren R."/>
            <person name="Whittaker M."/>
            <person name="Farag I.F."/>
            <person name="Doudna J."/>
            <person name="Cate J.H.D."/>
            <person name="Banfield J.F."/>
        </authorList>
    </citation>
    <scope>NUCLEOTIDE SEQUENCE</scope>
    <source>
        <strain evidence="4">NC_groundwater_1664_Pr3_B-0.1um_52_9</strain>
    </source>
</reference>
<evidence type="ECO:0000313" key="4">
    <source>
        <dbReference type="EMBL" id="MBI5250683.1"/>
    </source>
</evidence>
<dbReference type="PANTHER" id="PTHR43081:SF1">
    <property type="entry name" value="ADENYLATE CYCLASE, TERMINAL-DIFFERENTIATION SPECIFIC"/>
    <property type="match status" value="1"/>
</dbReference>
<feature type="transmembrane region" description="Helical" evidence="1">
    <location>
        <begin position="247"/>
        <end position="270"/>
    </location>
</feature>
<dbReference type="PANTHER" id="PTHR43081">
    <property type="entry name" value="ADENYLATE CYCLASE, TERMINAL-DIFFERENTIATION SPECIFIC-RELATED"/>
    <property type="match status" value="1"/>
</dbReference>
<dbReference type="SUPFAM" id="SSF158472">
    <property type="entry name" value="HAMP domain-like"/>
    <property type="match status" value="1"/>
</dbReference>
<dbReference type="SUPFAM" id="SSF55073">
    <property type="entry name" value="Nucleotide cyclase"/>
    <property type="match status" value="1"/>
</dbReference>
<dbReference type="InterPro" id="IPR001054">
    <property type="entry name" value="A/G_cyclase"/>
</dbReference>
<keyword evidence="1" id="KW-1133">Transmembrane helix</keyword>
<feature type="transmembrane region" description="Helical" evidence="1">
    <location>
        <begin position="155"/>
        <end position="173"/>
    </location>
</feature>
<dbReference type="CDD" id="cd06225">
    <property type="entry name" value="HAMP"/>
    <property type="match status" value="1"/>
</dbReference>
<feature type="domain" description="Guanylate cyclase" evidence="2">
    <location>
        <begin position="357"/>
        <end position="489"/>
    </location>
</feature>
<dbReference type="Pfam" id="PF00672">
    <property type="entry name" value="HAMP"/>
    <property type="match status" value="1"/>
</dbReference>
<feature type="transmembrane region" description="Helical" evidence="1">
    <location>
        <begin position="55"/>
        <end position="78"/>
    </location>
</feature>
<keyword evidence="1" id="KW-0812">Transmembrane</keyword>